<dbReference type="AlphaFoldDB" id="A0A4Z2IE42"/>
<reference evidence="2 3" key="1">
    <citation type="submission" date="2019-03" db="EMBL/GenBank/DDBJ databases">
        <title>First draft genome of Liparis tanakae, snailfish: a comprehensive survey of snailfish specific genes.</title>
        <authorList>
            <person name="Kim W."/>
            <person name="Song I."/>
            <person name="Jeong J.-H."/>
            <person name="Kim D."/>
            <person name="Kim S."/>
            <person name="Ryu S."/>
            <person name="Song J.Y."/>
            <person name="Lee S.K."/>
        </authorList>
    </citation>
    <scope>NUCLEOTIDE SEQUENCE [LARGE SCALE GENOMIC DNA]</scope>
    <source>
        <tissue evidence="2">Muscle</tissue>
    </source>
</reference>
<accession>A0A4Z2IE42</accession>
<evidence type="ECO:0000313" key="3">
    <source>
        <dbReference type="Proteomes" id="UP000314294"/>
    </source>
</evidence>
<evidence type="ECO:0000313" key="2">
    <source>
        <dbReference type="EMBL" id="TNN75273.1"/>
    </source>
</evidence>
<name>A0A4Z2IE42_9TELE</name>
<dbReference type="EMBL" id="SRLO01000105">
    <property type="protein sequence ID" value="TNN75273.1"/>
    <property type="molecule type" value="Genomic_DNA"/>
</dbReference>
<feature type="region of interest" description="Disordered" evidence="1">
    <location>
        <begin position="53"/>
        <end position="82"/>
    </location>
</feature>
<protein>
    <submittedName>
        <fullName evidence="2">Uncharacterized protein</fullName>
    </submittedName>
</protein>
<feature type="region of interest" description="Disordered" evidence="1">
    <location>
        <begin position="1"/>
        <end position="22"/>
    </location>
</feature>
<dbReference type="Proteomes" id="UP000314294">
    <property type="component" value="Unassembled WGS sequence"/>
</dbReference>
<feature type="compositionally biased region" description="Polar residues" evidence="1">
    <location>
        <begin position="63"/>
        <end position="82"/>
    </location>
</feature>
<sequence length="82" mass="8966">MSTRPWRGVSSEPQWKSLHSAHRAAAAATYEASLSANKHRGMRYFSARTSEPRVRDLGGAPFTPSSSMGKFNTTALEGSPRQ</sequence>
<proteinExistence type="predicted"/>
<comment type="caution">
    <text evidence="2">The sequence shown here is derived from an EMBL/GenBank/DDBJ whole genome shotgun (WGS) entry which is preliminary data.</text>
</comment>
<organism evidence="2 3">
    <name type="scientific">Liparis tanakae</name>
    <name type="common">Tanaka's snailfish</name>
    <dbReference type="NCBI Taxonomy" id="230148"/>
    <lineage>
        <taxon>Eukaryota</taxon>
        <taxon>Metazoa</taxon>
        <taxon>Chordata</taxon>
        <taxon>Craniata</taxon>
        <taxon>Vertebrata</taxon>
        <taxon>Euteleostomi</taxon>
        <taxon>Actinopterygii</taxon>
        <taxon>Neopterygii</taxon>
        <taxon>Teleostei</taxon>
        <taxon>Neoteleostei</taxon>
        <taxon>Acanthomorphata</taxon>
        <taxon>Eupercaria</taxon>
        <taxon>Perciformes</taxon>
        <taxon>Cottioidei</taxon>
        <taxon>Cottales</taxon>
        <taxon>Liparidae</taxon>
        <taxon>Liparis</taxon>
    </lineage>
</organism>
<gene>
    <name evidence="2" type="ORF">EYF80_014510</name>
</gene>
<evidence type="ECO:0000256" key="1">
    <source>
        <dbReference type="SAM" id="MobiDB-lite"/>
    </source>
</evidence>
<keyword evidence="3" id="KW-1185">Reference proteome</keyword>